<sequence>MISLAHVKSSQAEAEKAVLARRIAWPGGKLVSNKEEALRKFLERKKAIAEGRSTSSSASASPSKASSHETTFHVNGRKRTVGHKVQPHGPSKALHTKKRDYKHTKKDTTTFKTTNFKAAASSKGKAPAKPLPTVSKLSMSLDDIVRKSSK</sequence>
<organism evidence="2 3">
    <name type="scientific">Saprolegnia diclina (strain VS20)</name>
    <dbReference type="NCBI Taxonomy" id="1156394"/>
    <lineage>
        <taxon>Eukaryota</taxon>
        <taxon>Sar</taxon>
        <taxon>Stramenopiles</taxon>
        <taxon>Oomycota</taxon>
        <taxon>Saprolegniomycetes</taxon>
        <taxon>Saprolegniales</taxon>
        <taxon>Saprolegniaceae</taxon>
        <taxon>Saprolegnia</taxon>
    </lineage>
</organism>
<feature type="region of interest" description="Disordered" evidence="1">
    <location>
        <begin position="46"/>
        <end position="133"/>
    </location>
</feature>
<gene>
    <name evidence="2" type="ORF">SDRG_05371</name>
</gene>
<dbReference type="VEuPathDB" id="FungiDB:SDRG_05371"/>
<dbReference type="OrthoDB" id="205787at2759"/>
<dbReference type="EMBL" id="JH767145">
    <property type="protein sequence ID" value="EQC37144.1"/>
    <property type="molecule type" value="Genomic_DNA"/>
</dbReference>
<evidence type="ECO:0000256" key="1">
    <source>
        <dbReference type="SAM" id="MobiDB-lite"/>
    </source>
</evidence>
<dbReference type="OMA" id="MISLAHV"/>
<dbReference type="RefSeq" id="XP_008609306.1">
    <property type="nucleotide sequence ID" value="XM_008611084.1"/>
</dbReference>
<dbReference type="AlphaFoldDB" id="T0QGP7"/>
<dbReference type="GeneID" id="19946098"/>
<evidence type="ECO:0000313" key="2">
    <source>
        <dbReference type="EMBL" id="EQC37144.1"/>
    </source>
</evidence>
<proteinExistence type="predicted"/>
<feature type="compositionally biased region" description="Low complexity" evidence="1">
    <location>
        <begin position="53"/>
        <end position="65"/>
    </location>
</feature>
<reference evidence="2 3" key="1">
    <citation type="submission" date="2012-04" db="EMBL/GenBank/DDBJ databases">
        <title>The Genome Sequence of Saprolegnia declina VS20.</title>
        <authorList>
            <consortium name="The Broad Institute Genome Sequencing Platform"/>
            <person name="Russ C."/>
            <person name="Nusbaum C."/>
            <person name="Tyler B."/>
            <person name="van West P."/>
            <person name="Dieguez-Uribeondo J."/>
            <person name="de Bruijn I."/>
            <person name="Tripathy S."/>
            <person name="Jiang R."/>
            <person name="Young S.K."/>
            <person name="Zeng Q."/>
            <person name="Gargeya S."/>
            <person name="Fitzgerald M."/>
            <person name="Haas B."/>
            <person name="Abouelleil A."/>
            <person name="Alvarado L."/>
            <person name="Arachchi H.M."/>
            <person name="Berlin A."/>
            <person name="Chapman S.B."/>
            <person name="Goldberg J."/>
            <person name="Griggs A."/>
            <person name="Gujja S."/>
            <person name="Hansen M."/>
            <person name="Howarth C."/>
            <person name="Imamovic A."/>
            <person name="Larimer J."/>
            <person name="McCowen C."/>
            <person name="Montmayeur A."/>
            <person name="Murphy C."/>
            <person name="Neiman D."/>
            <person name="Pearson M."/>
            <person name="Priest M."/>
            <person name="Roberts A."/>
            <person name="Saif S."/>
            <person name="Shea T."/>
            <person name="Sisk P."/>
            <person name="Sykes S."/>
            <person name="Wortman J."/>
            <person name="Nusbaum C."/>
            <person name="Birren B."/>
        </authorList>
    </citation>
    <scope>NUCLEOTIDE SEQUENCE [LARGE SCALE GENOMIC DNA]</scope>
    <source>
        <strain evidence="2 3">VS20</strain>
    </source>
</reference>
<dbReference type="Proteomes" id="UP000030762">
    <property type="component" value="Unassembled WGS sequence"/>
</dbReference>
<feature type="compositionally biased region" description="Basic residues" evidence="1">
    <location>
        <begin position="75"/>
        <end position="86"/>
    </location>
</feature>
<evidence type="ECO:0000313" key="3">
    <source>
        <dbReference type="Proteomes" id="UP000030762"/>
    </source>
</evidence>
<feature type="compositionally biased region" description="Low complexity" evidence="1">
    <location>
        <begin position="110"/>
        <end position="128"/>
    </location>
</feature>
<accession>T0QGP7</accession>
<protein>
    <submittedName>
        <fullName evidence="2">Uncharacterized protein</fullName>
    </submittedName>
</protein>
<keyword evidence="3" id="KW-1185">Reference proteome</keyword>
<dbReference type="InParanoid" id="T0QGP7"/>
<feature type="compositionally biased region" description="Basic residues" evidence="1">
    <location>
        <begin position="94"/>
        <end position="105"/>
    </location>
</feature>
<name>T0QGP7_SAPDV</name>